<comment type="caution">
    <text evidence="1">The sequence shown here is derived from an EMBL/GenBank/DDBJ whole genome shotgun (WGS) entry which is preliminary data.</text>
</comment>
<reference evidence="1" key="1">
    <citation type="submission" date="2022-10" db="EMBL/GenBank/DDBJ databases">
        <authorList>
            <person name="Chen Y."/>
            <person name="Dougan E. K."/>
            <person name="Chan C."/>
            <person name="Rhodes N."/>
            <person name="Thang M."/>
        </authorList>
    </citation>
    <scope>NUCLEOTIDE SEQUENCE</scope>
</reference>
<evidence type="ECO:0000313" key="2">
    <source>
        <dbReference type="EMBL" id="CAL1128796.1"/>
    </source>
</evidence>
<dbReference type="EMBL" id="CAMXCT030000202">
    <property type="protein sequence ID" value="CAL4762733.1"/>
    <property type="molecule type" value="Genomic_DNA"/>
</dbReference>
<dbReference type="EMBL" id="CAMXCT020000202">
    <property type="protein sequence ID" value="CAL1128796.1"/>
    <property type="molecule type" value="Genomic_DNA"/>
</dbReference>
<dbReference type="AlphaFoldDB" id="A0A9P1BL89"/>
<protein>
    <submittedName>
        <fullName evidence="1">Uncharacterized protein</fullName>
    </submittedName>
</protein>
<organism evidence="1">
    <name type="scientific">Cladocopium goreaui</name>
    <dbReference type="NCBI Taxonomy" id="2562237"/>
    <lineage>
        <taxon>Eukaryota</taxon>
        <taxon>Sar</taxon>
        <taxon>Alveolata</taxon>
        <taxon>Dinophyceae</taxon>
        <taxon>Suessiales</taxon>
        <taxon>Symbiodiniaceae</taxon>
        <taxon>Cladocopium</taxon>
    </lineage>
</organism>
<name>A0A9P1BL89_9DINO</name>
<dbReference type="Proteomes" id="UP001152797">
    <property type="component" value="Unassembled WGS sequence"/>
</dbReference>
<evidence type="ECO:0000313" key="3">
    <source>
        <dbReference type="Proteomes" id="UP001152797"/>
    </source>
</evidence>
<accession>A0A9P1BL89</accession>
<keyword evidence="3" id="KW-1185">Reference proteome</keyword>
<dbReference type="EMBL" id="CAMXCT010000202">
    <property type="protein sequence ID" value="CAI3975421.1"/>
    <property type="molecule type" value="Genomic_DNA"/>
</dbReference>
<gene>
    <name evidence="1" type="ORF">C1SCF055_LOCUS3751</name>
</gene>
<sequence length="157" mass="17100">MGPWQDAWEAAHWNLGVPLQETPGCRCGGPWSDFQHLLNFTLAHAPDSAGVLAARSPVTLSLCQTVAKPLVHSVTKNLYESAHRWMESTALGDTGWMDFGEHWCPAGLMSALSVCAAVHAHVARAGAEDEAEPEKNIDWGTALGYWPEPQWERGARG</sequence>
<reference evidence="2" key="2">
    <citation type="submission" date="2024-04" db="EMBL/GenBank/DDBJ databases">
        <authorList>
            <person name="Chen Y."/>
            <person name="Shah S."/>
            <person name="Dougan E. K."/>
            <person name="Thang M."/>
            <person name="Chan C."/>
        </authorList>
    </citation>
    <scope>NUCLEOTIDE SEQUENCE [LARGE SCALE GENOMIC DNA]</scope>
</reference>
<proteinExistence type="predicted"/>
<evidence type="ECO:0000313" key="1">
    <source>
        <dbReference type="EMBL" id="CAI3975421.1"/>
    </source>
</evidence>